<reference evidence="2 3" key="1">
    <citation type="journal article" date="2013" name="PLoS Genet.">
        <title>The genome and development-dependent transcriptomes of Pyronema confluens: a window into fungal evolution.</title>
        <authorList>
            <person name="Traeger S."/>
            <person name="Altegoer F."/>
            <person name="Freitag M."/>
            <person name="Gabaldon T."/>
            <person name="Kempken F."/>
            <person name="Kumar A."/>
            <person name="Marcet-Houben M."/>
            <person name="Poggeler S."/>
            <person name="Stajich J.E."/>
            <person name="Nowrousian M."/>
        </authorList>
    </citation>
    <scope>NUCLEOTIDE SEQUENCE [LARGE SCALE GENOMIC DNA]</scope>
    <source>
        <strain evidence="3">CBS 100304</strain>
        <tissue evidence="2">Vegetative mycelium</tissue>
    </source>
</reference>
<dbReference type="InterPro" id="IPR007528">
    <property type="entry name" value="RINT1_Tip20"/>
</dbReference>
<dbReference type="PANTHER" id="PTHR13520">
    <property type="entry name" value="RAD50-INTERACTING PROTEIN 1 RINT-1"/>
    <property type="match status" value="1"/>
</dbReference>
<dbReference type="Proteomes" id="UP000018144">
    <property type="component" value="Unassembled WGS sequence"/>
</dbReference>
<dbReference type="STRING" id="1076935.U4KW27"/>
<dbReference type="AlphaFoldDB" id="U4KW27"/>
<dbReference type="PROSITE" id="PS51386">
    <property type="entry name" value="RINT1_TIP20"/>
    <property type="match status" value="1"/>
</dbReference>
<evidence type="ECO:0000256" key="1">
    <source>
        <dbReference type="SAM" id="Coils"/>
    </source>
</evidence>
<dbReference type="OrthoDB" id="2189254at2759"/>
<dbReference type="GO" id="GO:0006888">
    <property type="term" value="P:endoplasmic reticulum to Golgi vesicle-mediated transport"/>
    <property type="evidence" value="ECO:0007669"/>
    <property type="project" value="InterPro"/>
</dbReference>
<dbReference type="InterPro" id="IPR042044">
    <property type="entry name" value="EXOC6PINT-1/Sec15/Tip20_C_dom2"/>
</dbReference>
<feature type="coiled-coil region" evidence="1">
    <location>
        <begin position="34"/>
        <end position="61"/>
    </location>
</feature>
<keyword evidence="3" id="KW-1185">Reference proteome</keyword>
<dbReference type="eggNOG" id="KOG2218">
    <property type="taxonomic scope" value="Eukaryota"/>
</dbReference>
<evidence type="ECO:0000313" key="3">
    <source>
        <dbReference type="Proteomes" id="UP000018144"/>
    </source>
</evidence>
<accession>U4KW27</accession>
<dbReference type="GO" id="GO:0060628">
    <property type="term" value="P:regulation of ER to Golgi vesicle-mediated transport"/>
    <property type="evidence" value="ECO:0007669"/>
    <property type="project" value="TreeGrafter"/>
</dbReference>
<sequence>MFANFLNPRSATRPTTDVRAQDYLNDKFQTLADLEQLNSLLESVQKQQTQLREQLSGAETTVNSTRTELTAHSAKLNKKVNEFQVNQEIIDRRLQATTAAETATEAAQQFGATIEKLHRLDVAQGYVKLLKEVDDLSKEAHKKIDEGCPEEALIPYNQLQELTAGVKARNESAEGVAVHLVSYVEKATEELWSGMKGRLAGHVEEVLAKMNWPTAEVVFPVKVEEEFRLAFEKLLALQPWDSPKEQALLPFEVLVKPLALRFRYHFEGEKPTNRVDKPEWFLAHLTELITIYTPFLTHIIEPILASSPNELINTRDVINEFITALLPIVRRKTQRLLPNITGDAQLLSHFIHELVKFDAELREEFYYAPFGCDGLWKGMTHEVLVLENGFPGWLHVEKEFALSRYHTILDASDAWVIDYDIVEASESKPTKSATRLKDLLETVTESYRPLISFSQKLRFLIDIQIAILDQYHDRLNGSVEAFRVLSSSLARAVQGTSKEEVESLTGLVGLERLCKAYGSAIYLENCMRDWNEDIFFLELWEELEARANKSPGKTVVAGSMNIREVAAATSSTLVNGDDDSHDGALFDETAESYRRLCGKTEELITEHITQQVKNELRPYLKINNWSSLDPAITDISAELVSALTTISQSLDFLQRAISPVVYRRITRAIATSVQNYIWDYLLTRQLFSLAGACQFARDVQELWGISTDMPRLREATVLLTLPVEAKDGGVALRDVVKPIFEDNVSARDMMNTMGIVTLQVGEVRTVLQRRIEAFGSA</sequence>
<dbReference type="InterPro" id="IPR042042">
    <property type="entry name" value="Tip20p_domB"/>
</dbReference>
<dbReference type="GO" id="GO:0006890">
    <property type="term" value="P:retrograde vesicle-mediated transport, Golgi to endoplasmic reticulum"/>
    <property type="evidence" value="ECO:0007669"/>
    <property type="project" value="InterPro"/>
</dbReference>
<dbReference type="PANTHER" id="PTHR13520:SF0">
    <property type="entry name" value="RAD50-INTERACTING PROTEIN 1"/>
    <property type="match status" value="1"/>
</dbReference>
<evidence type="ECO:0000313" key="2">
    <source>
        <dbReference type="EMBL" id="CCX05246.1"/>
    </source>
</evidence>
<dbReference type="Gene3D" id="1.20.58.670">
    <property type="entry name" value="Dsl1p vesicle tethering complex, Tip20p subunit, domain D"/>
    <property type="match status" value="1"/>
</dbReference>
<protein>
    <submittedName>
        <fullName evidence="2">Similar to RAD50-interacting protein 1 acc. no. Q6NUQ1</fullName>
    </submittedName>
</protein>
<organism evidence="2 3">
    <name type="scientific">Pyronema omphalodes (strain CBS 100304)</name>
    <name type="common">Pyronema confluens</name>
    <dbReference type="NCBI Taxonomy" id="1076935"/>
    <lineage>
        <taxon>Eukaryota</taxon>
        <taxon>Fungi</taxon>
        <taxon>Dikarya</taxon>
        <taxon>Ascomycota</taxon>
        <taxon>Pezizomycotina</taxon>
        <taxon>Pezizomycetes</taxon>
        <taxon>Pezizales</taxon>
        <taxon>Pyronemataceae</taxon>
        <taxon>Pyronema</taxon>
    </lineage>
</organism>
<name>U4KW27_PYROM</name>
<dbReference type="Gene3D" id="1.20.58.1420">
    <property type="entry name" value="Dsl1p vesicle tethering complex, Tip20p subunit, domain B"/>
    <property type="match status" value="1"/>
</dbReference>
<keyword evidence="1" id="KW-0175">Coiled coil</keyword>
<dbReference type="GO" id="GO:0070939">
    <property type="term" value="C:Dsl1/NZR complex"/>
    <property type="evidence" value="ECO:0007669"/>
    <property type="project" value="InterPro"/>
</dbReference>
<gene>
    <name evidence="2" type="ORF">PCON_04833</name>
</gene>
<proteinExistence type="predicted"/>
<dbReference type="Pfam" id="PF04437">
    <property type="entry name" value="RINT1_TIP1"/>
    <property type="match status" value="1"/>
</dbReference>
<dbReference type="OMA" id="GMTWEVL"/>
<dbReference type="EMBL" id="HF935243">
    <property type="protein sequence ID" value="CCX05246.1"/>
    <property type="molecule type" value="Genomic_DNA"/>
</dbReference>